<dbReference type="Proteomes" id="UP000240624">
    <property type="component" value="Unassembled WGS sequence"/>
</dbReference>
<proteinExistence type="predicted"/>
<evidence type="ECO:0000313" key="2">
    <source>
        <dbReference type="EMBL" id="SLN33058.1"/>
    </source>
</evidence>
<dbReference type="Proteomes" id="UP000193495">
    <property type="component" value="Unassembled WGS sequence"/>
</dbReference>
<dbReference type="AlphaFoldDB" id="A0A1X6YWD0"/>
<organism evidence="2 3">
    <name type="scientific">Limimaricola soesokkakensis</name>
    <dbReference type="NCBI Taxonomy" id="1343159"/>
    <lineage>
        <taxon>Bacteria</taxon>
        <taxon>Pseudomonadati</taxon>
        <taxon>Pseudomonadota</taxon>
        <taxon>Alphaproteobacteria</taxon>
        <taxon>Rhodobacterales</taxon>
        <taxon>Paracoccaceae</taxon>
        <taxon>Limimaricola</taxon>
    </lineage>
</organism>
<accession>A0A1X6YWD0</accession>
<sequence length="129" mass="15369">MSRVMSQFIENHTRLFREGRIEEMLDDCDYPLGVQGPEGLTVLANRDVYREWLQGWQRDLGTRAMHEEYVRIHTLELPRARKFRVWIERRFQNDSGERVDLDVIYYCRLDTPRPVIEMIEFGAPPSDAP</sequence>
<protein>
    <recommendedName>
        <fullName evidence="5">Nuclear transport factor 2 family protein</fullName>
    </recommendedName>
</protein>
<evidence type="ECO:0000313" key="1">
    <source>
        <dbReference type="EMBL" id="PSK87682.1"/>
    </source>
</evidence>
<reference evidence="1 4" key="2">
    <citation type="submission" date="2018-03" db="EMBL/GenBank/DDBJ databases">
        <title>Genomic Encyclopedia of Archaeal and Bacterial Type Strains, Phase II (KMG-II): from individual species to whole genera.</title>
        <authorList>
            <person name="Goeker M."/>
        </authorList>
    </citation>
    <scope>NUCLEOTIDE SEQUENCE [LARGE SCALE GENOMIC DNA]</scope>
    <source>
        <strain evidence="1 4">DSM 29956</strain>
    </source>
</reference>
<dbReference type="EMBL" id="FWFY01000003">
    <property type="protein sequence ID" value="SLN33058.1"/>
    <property type="molecule type" value="Genomic_DNA"/>
</dbReference>
<name>A0A1X6YWD0_9RHOB</name>
<keyword evidence="4" id="KW-1185">Reference proteome</keyword>
<evidence type="ECO:0000313" key="4">
    <source>
        <dbReference type="Proteomes" id="UP000240624"/>
    </source>
</evidence>
<evidence type="ECO:0000313" key="3">
    <source>
        <dbReference type="Proteomes" id="UP000193495"/>
    </source>
</evidence>
<dbReference type="EMBL" id="PYGB01000002">
    <property type="protein sequence ID" value="PSK87682.1"/>
    <property type="molecule type" value="Genomic_DNA"/>
</dbReference>
<evidence type="ECO:0008006" key="5">
    <source>
        <dbReference type="Google" id="ProtNLM"/>
    </source>
</evidence>
<gene>
    <name evidence="1" type="ORF">CLV79_102164</name>
    <name evidence="2" type="ORF">LOS8367_01248</name>
</gene>
<reference evidence="2 3" key="1">
    <citation type="submission" date="2017-03" db="EMBL/GenBank/DDBJ databases">
        <authorList>
            <person name="Afonso C.L."/>
            <person name="Miller P.J."/>
            <person name="Scott M.A."/>
            <person name="Spackman E."/>
            <person name="Goraichik I."/>
            <person name="Dimitrov K.M."/>
            <person name="Suarez D.L."/>
            <person name="Swayne D.E."/>
        </authorList>
    </citation>
    <scope>NUCLEOTIDE SEQUENCE [LARGE SCALE GENOMIC DNA]</scope>
    <source>
        <strain evidence="2 3">CECT 8367</strain>
    </source>
</reference>